<gene>
    <name evidence="1" type="ORF">C9I98_23545</name>
</gene>
<dbReference type="GO" id="GO:0008168">
    <property type="term" value="F:methyltransferase activity"/>
    <property type="evidence" value="ECO:0007669"/>
    <property type="project" value="UniProtKB-KW"/>
</dbReference>
<name>A0A2T3NDA9_9GAMM</name>
<dbReference type="NCBIfam" id="NF038110">
    <property type="entry name" value="Lys_methyl_FliB"/>
    <property type="match status" value="1"/>
</dbReference>
<comment type="caution">
    <text evidence="1">The sequence shown here is derived from an EMBL/GenBank/DDBJ whole genome shotgun (WGS) entry which is preliminary data.</text>
</comment>
<proteinExistence type="predicted"/>
<dbReference type="AlphaFoldDB" id="A0A2T3NDA9"/>
<dbReference type="EMBL" id="PYMA01000022">
    <property type="protein sequence ID" value="PSW12167.1"/>
    <property type="molecule type" value="Genomic_DNA"/>
</dbReference>
<reference evidence="1 2" key="1">
    <citation type="submission" date="2018-01" db="EMBL/GenBank/DDBJ databases">
        <title>Whole genome sequencing of Histamine producing bacteria.</title>
        <authorList>
            <person name="Butler K."/>
        </authorList>
    </citation>
    <scope>NUCLEOTIDE SEQUENCE [LARGE SCALE GENOMIC DNA]</scope>
    <source>
        <strain evidence="1 2">DSM 100436</strain>
    </source>
</reference>
<dbReference type="RefSeq" id="WP_036825983.1">
    <property type="nucleotide sequence ID" value="NZ_JGVO01000696.1"/>
</dbReference>
<accession>A0A2T3NDA9</accession>
<protein>
    <submittedName>
        <fullName evidence="1">Lysine-N-methylase</fullName>
    </submittedName>
</protein>
<organism evidence="1 2">
    <name type="scientific">Photobacterium sanctipauli</name>
    <dbReference type="NCBI Taxonomy" id="1342794"/>
    <lineage>
        <taxon>Bacteria</taxon>
        <taxon>Pseudomonadati</taxon>
        <taxon>Pseudomonadota</taxon>
        <taxon>Gammaproteobacteria</taxon>
        <taxon>Vibrionales</taxon>
        <taxon>Vibrionaceae</taxon>
        <taxon>Photobacterium</taxon>
    </lineage>
</organism>
<keyword evidence="2" id="KW-1185">Reference proteome</keyword>
<keyword evidence="1" id="KW-0808">Transferase</keyword>
<dbReference type="GO" id="GO:0032259">
    <property type="term" value="P:methylation"/>
    <property type="evidence" value="ECO:0007669"/>
    <property type="project" value="UniProtKB-KW"/>
</dbReference>
<evidence type="ECO:0000313" key="2">
    <source>
        <dbReference type="Proteomes" id="UP000241771"/>
    </source>
</evidence>
<dbReference type="Proteomes" id="UP000241771">
    <property type="component" value="Unassembled WGS sequence"/>
</dbReference>
<evidence type="ECO:0000313" key="1">
    <source>
        <dbReference type="EMBL" id="PSW12167.1"/>
    </source>
</evidence>
<dbReference type="OrthoDB" id="86584at2"/>
<keyword evidence="1" id="KW-0489">Methyltransferase</keyword>
<sequence length="397" mass="45272">MRQIEVIPQFVDTFSCIADQCEDHCCHGWNITIDKPTYRFMTEKSAFKAKSLEVIQRTPGSAAYAKIKLAEKGVCPFRDSQGLCDVHAAHGHTRLSNTCQTYPRLSQTRGDKVERSLTLSCPEAVRQVLLNPSAMTFREQEVFKSNFKPAPYRRPAYYDAIRQLFIDVLLLEEVSLEARLFMLGMALKQLDAHKDDMDKFNTTLSYCIEKITNGEFLSMFNNMDSAVELHATFLIKLFNVQLSLGVVDKHELVLDRIMKIHQQLVSTLGLAGDDLNRQKEILIQGFDGHYQNYIQANPHVWINYFIYGMYKHDFPAKGMYEVFSELVIDFFLLRGALTAIASGRELEDNDLIHAVQSFHRARSNGVRLETGIKGIINKHLNVEEAMLPLILLKVSAN</sequence>